<dbReference type="AlphaFoldDB" id="D5T5B1"/>
<sequence length="126" mass="14516">MDKYVFVEVEKNINLAAVISEKFKLDIHAVQQALVERDKLGSLSIAYDIKLPHVEIENISNQGIMWIKFETHYELVMVVDKNIPSENVKRILSQVLNDSGLQKMRNIQSQQNLDQIVKGALKNVRR</sequence>
<dbReference type="PATRIC" id="fig|762051.18.peg.1713"/>
<organism evidence="1 2">
    <name type="scientific">Leuconostoc kimchii (strain IMSNU 11154 / KCTC 2386 / IH25)</name>
    <dbReference type="NCBI Taxonomy" id="762051"/>
    <lineage>
        <taxon>Bacteria</taxon>
        <taxon>Bacillati</taxon>
        <taxon>Bacillota</taxon>
        <taxon>Bacilli</taxon>
        <taxon>Lactobacillales</taxon>
        <taxon>Lactobacillaceae</taxon>
        <taxon>Leuconostoc</taxon>
    </lineage>
</organism>
<proteinExistence type="predicted"/>
<dbReference type="SUPFAM" id="SSF55804">
    <property type="entry name" value="Phoshotransferase/anion transport protein"/>
    <property type="match status" value="1"/>
</dbReference>
<dbReference type="EMBL" id="CP001758">
    <property type="protein sequence ID" value="ADG41241.1"/>
    <property type="molecule type" value="Genomic_DNA"/>
</dbReference>
<evidence type="ECO:0000313" key="2">
    <source>
        <dbReference type="Proteomes" id="UP000002362"/>
    </source>
</evidence>
<dbReference type="InterPro" id="IPR016152">
    <property type="entry name" value="PTrfase/Anion_transptr"/>
</dbReference>
<protein>
    <submittedName>
        <fullName evidence="1">Uncharacterized protein</fullName>
    </submittedName>
</protein>
<evidence type="ECO:0000313" key="1">
    <source>
        <dbReference type="EMBL" id="ADG41241.1"/>
    </source>
</evidence>
<gene>
    <name evidence="1" type="ordered locus">LKI_08510</name>
</gene>
<reference evidence="1 2" key="1">
    <citation type="journal article" date="2010" name="J. Bacteriol.">
        <title>Complete genome sequence analysis of Leuconostoc kimchii IMSNU 11154.</title>
        <authorList>
            <person name="Oh H.M."/>
            <person name="Cho Y.J."/>
            <person name="Kim B.K."/>
            <person name="Roe J.H."/>
            <person name="Kang S.O."/>
            <person name="Nahm B.H."/>
            <person name="Jeong G."/>
            <person name="Han H.U."/>
            <person name="Chun J."/>
        </authorList>
    </citation>
    <scope>NUCLEOTIDE SEQUENCE [LARGE SCALE GENOMIC DNA]</scope>
    <source>
        <strain evidence="2">IMSNU 11154 / KCTC 2386 / IH25</strain>
    </source>
</reference>
<dbReference type="Proteomes" id="UP000002362">
    <property type="component" value="Chromosome"/>
</dbReference>
<dbReference type="eggNOG" id="ENOG50308I3">
    <property type="taxonomic scope" value="Bacteria"/>
</dbReference>
<dbReference type="KEGG" id="lki:LKI_08510"/>
<dbReference type="RefSeq" id="WP_013103830.1">
    <property type="nucleotide sequence ID" value="NC_014136.1"/>
</dbReference>
<dbReference type="STRING" id="762051.LKI_08510"/>
<name>D5T5B1_LEUKI</name>
<accession>D5T5B1</accession>
<dbReference type="HOGENOM" id="CLU_2001071_0_0_9"/>